<feature type="domain" description="PWI" evidence="4">
    <location>
        <begin position="452"/>
        <end position="547"/>
    </location>
</feature>
<dbReference type="CDD" id="cd12446">
    <property type="entry name" value="RRM_RBM25"/>
    <property type="match status" value="1"/>
</dbReference>
<protein>
    <recommendedName>
        <fullName evidence="7">RNA-binding protein 25</fullName>
    </recommendedName>
</protein>
<sequence length="547" mass="64318">MSSNGLIAPLSSSGDSKSMVSGSSASYLGPRGLFNITSTPLTIVHQVANPTDIIGGPIPSDEPRTKSERSTKVYIGKIPSGLSDYFMEQLFLECGPINSWRRVLDSSGKPLGFGFVEFQTVEGMLRCLRLMNGLSIKNSKLICRVDMQTEFFIKEWSDLKRADWERKRWDNIMDVDPNSAKTWEEDIVKDDEKVSYTIQTSIRNFEQNTDDDPSEREADKEHPREKEREKRIQARNRDRERQFKDKEREWLKREEIKEKERAREREKEEERQREKIKMMRRDMEYESDLEEIVKKKKSSKYAARREERAKQREKEKAEDELNARKEFEMMFPGVATAEEKLKQAQELEERQRPENEHEYTLREHKDLEIHVTSIEESKALPASTATKYFKVDQEDEQDPLFKRNKPLSLPISLEDETPNPKPPQEILMTETDFDKKFQSYKQLLEKVPKRRSELFTFPLAWNSLAQNRILEKRLGPFVSKLFVEYLGQDDRSLVQMVSKMVVNRETPEKILGKIEKFLDVEADAFVKRMWRMLVFEHLKLEVSHAIS</sequence>
<dbReference type="InterPro" id="IPR035979">
    <property type="entry name" value="RBD_domain_sf"/>
</dbReference>
<dbReference type="InterPro" id="IPR002483">
    <property type="entry name" value="PWI_dom"/>
</dbReference>
<name>A0AAU9K5P9_9CILI</name>
<dbReference type="GO" id="GO:0003723">
    <property type="term" value="F:RNA binding"/>
    <property type="evidence" value="ECO:0007669"/>
    <property type="project" value="UniProtKB-UniRule"/>
</dbReference>
<evidence type="ECO:0000259" key="3">
    <source>
        <dbReference type="PROSITE" id="PS50102"/>
    </source>
</evidence>
<organism evidence="5 6">
    <name type="scientific">Blepharisma stoltei</name>
    <dbReference type="NCBI Taxonomy" id="1481888"/>
    <lineage>
        <taxon>Eukaryota</taxon>
        <taxon>Sar</taxon>
        <taxon>Alveolata</taxon>
        <taxon>Ciliophora</taxon>
        <taxon>Postciliodesmatophora</taxon>
        <taxon>Heterotrichea</taxon>
        <taxon>Heterotrichida</taxon>
        <taxon>Blepharismidae</taxon>
        <taxon>Blepharisma</taxon>
    </lineage>
</organism>
<dbReference type="SMART" id="SM00311">
    <property type="entry name" value="PWI"/>
    <property type="match status" value="1"/>
</dbReference>
<dbReference type="Gene3D" id="3.30.70.330">
    <property type="match status" value="1"/>
</dbReference>
<feature type="region of interest" description="Disordered" evidence="2">
    <location>
        <begin position="344"/>
        <end position="364"/>
    </location>
</feature>
<feature type="compositionally biased region" description="Basic and acidic residues" evidence="2">
    <location>
        <begin position="303"/>
        <end position="328"/>
    </location>
</feature>
<accession>A0AAU9K5P9</accession>
<feature type="region of interest" description="Disordered" evidence="2">
    <location>
        <begin position="286"/>
        <end position="330"/>
    </location>
</feature>
<dbReference type="EMBL" id="CAJZBQ010000054">
    <property type="protein sequence ID" value="CAG9332233.1"/>
    <property type="molecule type" value="Genomic_DNA"/>
</dbReference>
<dbReference type="Pfam" id="PF00076">
    <property type="entry name" value="RRM_1"/>
    <property type="match status" value="1"/>
</dbReference>
<evidence type="ECO:0000313" key="5">
    <source>
        <dbReference type="EMBL" id="CAG9332233.1"/>
    </source>
</evidence>
<dbReference type="InterPro" id="IPR052768">
    <property type="entry name" value="RBM25"/>
</dbReference>
<evidence type="ECO:0008006" key="7">
    <source>
        <dbReference type="Google" id="ProtNLM"/>
    </source>
</evidence>
<keyword evidence="1" id="KW-0694">RNA-binding</keyword>
<feature type="compositionally biased region" description="Basic and acidic residues" evidence="2">
    <location>
        <begin position="215"/>
        <end position="240"/>
    </location>
</feature>
<dbReference type="AlphaFoldDB" id="A0AAU9K5P9"/>
<evidence type="ECO:0000256" key="1">
    <source>
        <dbReference type="PROSITE-ProRule" id="PRU00176"/>
    </source>
</evidence>
<dbReference type="PANTHER" id="PTHR18806:SF4">
    <property type="entry name" value="RNA-BINDING PROTEIN 25"/>
    <property type="match status" value="1"/>
</dbReference>
<proteinExistence type="predicted"/>
<dbReference type="InterPro" id="IPR034268">
    <property type="entry name" value="RBM25_RRM"/>
</dbReference>
<feature type="domain" description="RRM" evidence="3">
    <location>
        <begin position="71"/>
        <end position="142"/>
    </location>
</feature>
<dbReference type="PROSITE" id="PS51025">
    <property type="entry name" value="PWI"/>
    <property type="match status" value="1"/>
</dbReference>
<dbReference type="Gene3D" id="1.20.1390.10">
    <property type="entry name" value="PWI domain"/>
    <property type="match status" value="1"/>
</dbReference>
<gene>
    <name evidence="5" type="ORF">BSTOLATCC_MIC55685</name>
</gene>
<comment type="caution">
    <text evidence="5">The sequence shown here is derived from an EMBL/GenBank/DDBJ whole genome shotgun (WGS) entry which is preliminary data.</text>
</comment>
<dbReference type="SMART" id="SM00360">
    <property type="entry name" value="RRM"/>
    <property type="match status" value="1"/>
</dbReference>
<reference evidence="5" key="1">
    <citation type="submission" date="2021-09" db="EMBL/GenBank/DDBJ databases">
        <authorList>
            <consortium name="AG Swart"/>
            <person name="Singh M."/>
            <person name="Singh A."/>
            <person name="Seah K."/>
            <person name="Emmerich C."/>
        </authorList>
    </citation>
    <scope>NUCLEOTIDE SEQUENCE</scope>
    <source>
        <strain evidence="5">ATCC30299</strain>
    </source>
</reference>
<keyword evidence="6" id="KW-1185">Reference proteome</keyword>
<dbReference type="Proteomes" id="UP001162131">
    <property type="component" value="Unassembled WGS sequence"/>
</dbReference>
<evidence type="ECO:0000313" key="6">
    <source>
        <dbReference type="Proteomes" id="UP001162131"/>
    </source>
</evidence>
<dbReference type="Pfam" id="PF01480">
    <property type="entry name" value="PWI"/>
    <property type="match status" value="1"/>
</dbReference>
<dbReference type="InterPro" id="IPR000504">
    <property type="entry name" value="RRM_dom"/>
</dbReference>
<evidence type="ECO:0000256" key="2">
    <source>
        <dbReference type="SAM" id="MobiDB-lite"/>
    </source>
</evidence>
<dbReference type="PROSITE" id="PS50102">
    <property type="entry name" value="RRM"/>
    <property type="match status" value="1"/>
</dbReference>
<dbReference type="InterPro" id="IPR012677">
    <property type="entry name" value="Nucleotide-bd_a/b_plait_sf"/>
</dbReference>
<feature type="region of interest" description="Disordered" evidence="2">
    <location>
        <begin position="202"/>
        <end position="240"/>
    </location>
</feature>
<dbReference type="PANTHER" id="PTHR18806">
    <property type="entry name" value="RBM25 PROTEIN"/>
    <property type="match status" value="1"/>
</dbReference>
<evidence type="ECO:0000259" key="4">
    <source>
        <dbReference type="PROSITE" id="PS51025"/>
    </source>
</evidence>
<dbReference type="SUPFAM" id="SSF54928">
    <property type="entry name" value="RNA-binding domain, RBD"/>
    <property type="match status" value="1"/>
</dbReference>